<dbReference type="PANTHER" id="PTHR11902">
    <property type="entry name" value="ENOLASE"/>
    <property type="match status" value="1"/>
</dbReference>
<dbReference type="SUPFAM" id="SSF51604">
    <property type="entry name" value="Enolase C-terminal domain-like"/>
    <property type="match status" value="1"/>
</dbReference>
<evidence type="ECO:0000259" key="10">
    <source>
        <dbReference type="SMART" id="SM01192"/>
    </source>
</evidence>
<dbReference type="Gene3D" id="3.20.20.120">
    <property type="entry name" value="Enolase-like C-terminal domain"/>
    <property type="match status" value="1"/>
</dbReference>
<accession>A0ABW4TI40</accession>
<dbReference type="Pfam" id="PF03952">
    <property type="entry name" value="Enolase_N"/>
    <property type="match status" value="1"/>
</dbReference>
<dbReference type="SFLD" id="SFLDF00002">
    <property type="entry name" value="enolase"/>
    <property type="match status" value="1"/>
</dbReference>
<evidence type="ECO:0000256" key="3">
    <source>
        <dbReference type="ARBA" id="ARBA00012058"/>
    </source>
</evidence>
<feature type="binding site" evidence="9">
    <location>
        <position position="334"/>
    </location>
    <ligand>
        <name>(2R)-2-phosphoglycerate</name>
        <dbReference type="ChEBI" id="CHEBI:58289"/>
    </ligand>
</feature>
<evidence type="ECO:0000256" key="1">
    <source>
        <dbReference type="ARBA" id="ARBA00005031"/>
    </source>
</evidence>
<dbReference type="Pfam" id="PF00113">
    <property type="entry name" value="Enolase_C"/>
    <property type="match status" value="1"/>
</dbReference>
<dbReference type="NCBIfam" id="TIGR01060">
    <property type="entry name" value="eno"/>
    <property type="match status" value="1"/>
</dbReference>
<comment type="subcellular location">
    <subcellularLocation>
        <location evidence="9">Cytoplasm</location>
    </subcellularLocation>
    <subcellularLocation>
        <location evidence="9">Secreted</location>
    </subcellularLocation>
    <subcellularLocation>
        <location evidence="9">Cell surface</location>
    </subcellularLocation>
    <text evidence="9">Fractions of enolase are present in both the cytoplasm and on the cell surface.</text>
</comment>
<dbReference type="InterPro" id="IPR036849">
    <property type="entry name" value="Enolase-like_C_sf"/>
</dbReference>
<dbReference type="SFLD" id="SFLDS00001">
    <property type="entry name" value="Enolase"/>
    <property type="match status" value="1"/>
</dbReference>
<feature type="binding site" evidence="9">
    <location>
        <position position="309"/>
    </location>
    <ligand>
        <name>Mg(2+)</name>
        <dbReference type="ChEBI" id="CHEBI:18420"/>
    </ligand>
</feature>
<dbReference type="InterPro" id="IPR020809">
    <property type="entry name" value="Enolase_CS"/>
</dbReference>
<evidence type="ECO:0000256" key="6">
    <source>
        <dbReference type="ARBA" id="ARBA00022842"/>
    </source>
</evidence>
<evidence type="ECO:0000256" key="7">
    <source>
        <dbReference type="ARBA" id="ARBA00023152"/>
    </source>
</evidence>
<keyword evidence="7 9" id="KW-0324">Glycolysis</keyword>
<feature type="binding site" evidence="9">
    <location>
        <position position="241"/>
    </location>
    <ligand>
        <name>Mg(2+)</name>
        <dbReference type="ChEBI" id="CHEBI:18420"/>
    </ligand>
</feature>
<dbReference type="PROSITE" id="PS00164">
    <property type="entry name" value="ENOLASE"/>
    <property type="match status" value="1"/>
</dbReference>
<keyword evidence="9" id="KW-0963">Cytoplasm</keyword>
<proteinExistence type="inferred from homology"/>
<comment type="function">
    <text evidence="9">Catalyzes the reversible conversion of 2-phosphoglycerate (2-PG) into phosphoenolpyruvate (PEP). It is essential for the degradation of carbohydrates via glycolysis.</text>
</comment>
<evidence type="ECO:0000313" key="13">
    <source>
        <dbReference type="Proteomes" id="UP001597368"/>
    </source>
</evidence>
<dbReference type="Gene3D" id="3.30.390.10">
    <property type="entry name" value="Enolase-like, N-terminal domain"/>
    <property type="match status" value="1"/>
</dbReference>
<dbReference type="Proteomes" id="UP001597368">
    <property type="component" value="Unassembled WGS sequence"/>
</dbReference>
<dbReference type="SUPFAM" id="SSF54826">
    <property type="entry name" value="Enolase N-terminal domain-like"/>
    <property type="match status" value="1"/>
</dbReference>
<keyword evidence="6 9" id="KW-0460">Magnesium</keyword>
<evidence type="ECO:0000256" key="2">
    <source>
        <dbReference type="ARBA" id="ARBA00009604"/>
    </source>
</evidence>
<dbReference type="PRINTS" id="PR00148">
    <property type="entry name" value="ENOLASE"/>
</dbReference>
<feature type="domain" description="Enolase C-terminal TIM barrel" evidence="10">
    <location>
        <begin position="138"/>
        <end position="422"/>
    </location>
</feature>
<evidence type="ECO:0000256" key="8">
    <source>
        <dbReference type="ARBA" id="ARBA00023239"/>
    </source>
</evidence>
<keyword evidence="13" id="KW-1185">Reference proteome</keyword>
<comment type="cofactor">
    <cofactor evidence="9">
        <name>Mg(2+)</name>
        <dbReference type="ChEBI" id="CHEBI:18420"/>
    </cofactor>
    <text evidence="9">Binds a second Mg(2+) ion via substrate during catalysis.</text>
</comment>
<dbReference type="InterPro" id="IPR020810">
    <property type="entry name" value="Enolase_C"/>
</dbReference>
<dbReference type="InterPro" id="IPR020811">
    <property type="entry name" value="Enolase_N"/>
</dbReference>
<dbReference type="RefSeq" id="WP_379583667.1">
    <property type="nucleotide sequence ID" value="NZ_JBHUFV010000106.1"/>
</dbReference>
<dbReference type="PIRSF" id="PIRSF001400">
    <property type="entry name" value="Enolase"/>
    <property type="match status" value="1"/>
</dbReference>
<dbReference type="EC" id="4.2.1.11" evidence="3 9"/>
<evidence type="ECO:0000256" key="9">
    <source>
        <dbReference type="HAMAP-Rule" id="MF_00318"/>
    </source>
</evidence>
<feature type="binding site" evidence="9">
    <location>
        <position position="282"/>
    </location>
    <ligand>
        <name>Mg(2+)</name>
        <dbReference type="ChEBI" id="CHEBI:18420"/>
    </ligand>
</feature>
<keyword evidence="8 9" id="KW-0456">Lyase</keyword>
<dbReference type="HAMAP" id="MF_00318">
    <property type="entry name" value="Enolase"/>
    <property type="match status" value="1"/>
</dbReference>
<feature type="binding site" evidence="9">
    <location>
        <position position="364"/>
    </location>
    <ligand>
        <name>(2R)-2-phosphoglycerate</name>
        <dbReference type="ChEBI" id="CHEBI:58289"/>
    </ligand>
</feature>
<organism evidence="12 13">
    <name type="scientific">Nonomuraea mangrovi</name>
    <dbReference type="NCBI Taxonomy" id="2316207"/>
    <lineage>
        <taxon>Bacteria</taxon>
        <taxon>Bacillati</taxon>
        <taxon>Actinomycetota</taxon>
        <taxon>Actinomycetes</taxon>
        <taxon>Streptosporangiales</taxon>
        <taxon>Streptosporangiaceae</taxon>
        <taxon>Nonomuraea</taxon>
    </lineage>
</organism>
<gene>
    <name evidence="9 12" type="primary">eno</name>
    <name evidence="12" type="ORF">ACFSKW_54240</name>
</gene>
<reference evidence="13" key="1">
    <citation type="journal article" date="2019" name="Int. J. Syst. Evol. Microbiol.">
        <title>The Global Catalogue of Microorganisms (GCM) 10K type strain sequencing project: providing services to taxonomists for standard genome sequencing and annotation.</title>
        <authorList>
            <consortium name="The Broad Institute Genomics Platform"/>
            <consortium name="The Broad Institute Genome Sequencing Center for Infectious Disease"/>
            <person name="Wu L."/>
            <person name="Ma J."/>
        </authorList>
    </citation>
    <scope>NUCLEOTIDE SEQUENCE [LARGE SCALE GENOMIC DNA]</scope>
    <source>
        <strain evidence="13">ICMP 6774ER</strain>
    </source>
</reference>
<keyword evidence="5 9" id="KW-0964">Secreted</keyword>
<dbReference type="GO" id="GO:0004634">
    <property type="term" value="F:phosphopyruvate hydratase activity"/>
    <property type="evidence" value="ECO:0007669"/>
    <property type="project" value="UniProtKB-EC"/>
</dbReference>
<dbReference type="SFLD" id="SFLDG00178">
    <property type="entry name" value="enolase"/>
    <property type="match status" value="1"/>
</dbReference>
<feature type="binding site" evidence="9">
    <location>
        <position position="162"/>
    </location>
    <ligand>
        <name>(2R)-2-phosphoglycerate</name>
        <dbReference type="ChEBI" id="CHEBI:58289"/>
    </ligand>
</feature>
<feature type="domain" description="Enolase N-terminal" evidence="11">
    <location>
        <begin position="4"/>
        <end position="133"/>
    </location>
</feature>
<evidence type="ECO:0000313" key="12">
    <source>
        <dbReference type="EMBL" id="MFD1940451.1"/>
    </source>
</evidence>
<comment type="pathway">
    <text evidence="1 9">Carbohydrate degradation; glycolysis; pyruvate from D-glyceraldehyde 3-phosphate: step 4/5.</text>
</comment>
<comment type="catalytic activity">
    <reaction evidence="9">
        <text>(2R)-2-phosphoglycerate = phosphoenolpyruvate + H2O</text>
        <dbReference type="Rhea" id="RHEA:10164"/>
        <dbReference type="ChEBI" id="CHEBI:15377"/>
        <dbReference type="ChEBI" id="CHEBI:58289"/>
        <dbReference type="ChEBI" id="CHEBI:58702"/>
        <dbReference type="EC" id="4.2.1.11"/>
    </reaction>
</comment>
<comment type="similarity">
    <text evidence="2 9">Belongs to the enolase family.</text>
</comment>
<evidence type="ECO:0000259" key="11">
    <source>
        <dbReference type="SMART" id="SM01193"/>
    </source>
</evidence>
<dbReference type="InterPro" id="IPR029017">
    <property type="entry name" value="Enolase-like_N"/>
</dbReference>
<dbReference type="SMART" id="SM01193">
    <property type="entry name" value="Enolase_N"/>
    <property type="match status" value="1"/>
</dbReference>
<evidence type="ECO:0000256" key="5">
    <source>
        <dbReference type="ARBA" id="ARBA00022525"/>
    </source>
</evidence>
<feature type="binding site" evidence="9">
    <location>
        <position position="385"/>
    </location>
    <ligand>
        <name>(2R)-2-phosphoglycerate</name>
        <dbReference type="ChEBI" id="CHEBI:58289"/>
    </ligand>
</feature>
<feature type="active site" description="Proton donor" evidence="9">
    <location>
        <position position="204"/>
    </location>
</feature>
<protein>
    <recommendedName>
        <fullName evidence="4 9">Enolase</fullName>
        <ecNumber evidence="3 9">4.2.1.11</ecNumber>
    </recommendedName>
    <alternativeName>
        <fullName evidence="9">2-phospho-D-glycerate hydro-lyase</fullName>
    </alternativeName>
    <alternativeName>
        <fullName evidence="9">2-phosphoglycerate dehydratase</fullName>
    </alternativeName>
</protein>
<dbReference type="PANTHER" id="PTHR11902:SF1">
    <property type="entry name" value="ENOLASE"/>
    <property type="match status" value="1"/>
</dbReference>
<sequence>MASIEAVSAREILDSRGNPTVEVEVLLDDNSTGRAAVPSGASTGAFEAVELRDGDERYGGKGVEKAVLGVTDEIADEILGIDADEQRIIDQIMIDLDATPNKAKLGANAILGVSLAVAKAAADSADLPLFRYVGGPNAHVLPVPMMNILNGGAHADTNVDIQEFMIAPIGAETFREAVRMGTEVYHALKGVLKEKGYATGLGDEGGFAPNLPSNRDALDLILVAIERAGYTPGEDVALALDVAASEFHKDGVYTIDGKGLSADELIAFYADLVDSYPLVSIEDPLDESDWEGWNKITKALGDKVQLVGDDLFVTNPERLARGIAEGTANALLVKVNQIGTLTETLDAVDLAHRNGYRCMMSHRSGETEDTTIADLAVATNCGQIKTGAPARSDRVAKYNQLLRIEEILDDAARYAGRGAFPRFRR</sequence>
<feature type="active site" description="Proton acceptor" evidence="9">
    <location>
        <position position="334"/>
    </location>
</feature>
<dbReference type="InterPro" id="IPR000941">
    <property type="entry name" value="Enolase"/>
</dbReference>
<keyword evidence="9" id="KW-0479">Metal-binding</keyword>
<dbReference type="SMART" id="SM01192">
    <property type="entry name" value="Enolase_C"/>
    <property type="match status" value="1"/>
</dbReference>
<feature type="binding site" evidence="9">
    <location>
        <position position="363"/>
    </location>
    <ligand>
        <name>(2R)-2-phosphoglycerate</name>
        <dbReference type="ChEBI" id="CHEBI:58289"/>
    </ligand>
</feature>
<name>A0ABW4TI40_9ACTN</name>
<evidence type="ECO:0000256" key="4">
    <source>
        <dbReference type="ARBA" id="ARBA00017068"/>
    </source>
</evidence>
<dbReference type="EMBL" id="JBHUFV010000106">
    <property type="protein sequence ID" value="MFD1940451.1"/>
    <property type="molecule type" value="Genomic_DNA"/>
</dbReference>
<dbReference type="CDD" id="cd03313">
    <property type="entry name" value="enolase"/>
    <property type="match status" value="1"/>
</dbReference>
<comment type="caution">
    <text evidence="12">The sequence shown here is derived from an EMBL/GenBank/DDBJ whole genome shotgun (WGS) entry which is preliminary data.</text>
</comment>